<reference evidence="8 9" key="1">
    <citation type="journal article" date="2018" name="Plant J.">
        <title>Genome sequences of Chlorella sorokiniana UTEX 1602 and Micractinium conductrix SAG 241.80: implications to maltose excretion by a green alga.</title>
        <authorList>
            <person name="Arriola M.B."/>
            <person name="Velmurugan N."/>
            <person name="Zhang Y."/>
            <person name="Plunkett M.H."/>
            <person name="Hondzo H."/>
            <person name="Barney B.M."/>
        </authorList>
    </citation>
    <scope>NUCLEOTIDE SEQUENCE [LARGE SCALE GENOMIC DNA]</scope>
    <source>
        <strain evidence="9">UTEX 1602</strain>
    </source>
</reference>
<feature type="region of interest" description="Disordered" evidence="6">
    <location>
        <begin position="59"/>
        <end position="94"/>
    </location>
</feature>
<dbReference type="STRING" id="3076.A0A2P6TED4"/>
<evidence type="ECO:0000256" key="3">
    <source>
        <dbReference type="ARBA" id="ARBA00022801"/>
    </source>
</evidence>
<feature type="domain" description="3'-5' exonuclease" evidence="7">
    <location>
        <begin position="196"/>
        <end position="378"/>
    </location>
</feature>
<dbReference type="InterPro" id="IPR051048">
    <property type="entry name" value="Peptidase_S8/S53_subtilisin"/>
</dbReference>
<feature type="region of interest" description="Disordered" evidence="6">
    <location>
        <begin position="987"/>
        <end position="1015"/>
    </location>
</feature>
<dbReference type="Gene3D" id="3.40.50.200">
    <property type="entry name" value="Peptidase S8/S53 domain"/>
    <property type="match status" value="1"/>
</dbReference>
<dbReference type="Pfam" id="PF01612">
    <property type="entry name" value="DNA_pol_A_exo1"/>
    <property type="match status" value="1"/>
</dbReference>
<dbReference type="InterPro" id="IPR015500">
    <property type="entry name" value="Peptidase_S8_subtilisin-rel"/>
</dbReference>
<sequence>MRTAVAALRRLLPRPPRERPTHSELPELPGPAAALLLHLLEAVMPPSMLTEAAAAAHAPSVHAQTPAGSTDGSSGSQAATLQRPKSAKRRASEAALERRFSSSDLVAAAAAAGGDPSAKRLREERPAVRVAACSDCCSGRAETDSEEADNAAAWCAQDVALPPMDWAAALQSVQHDGDMAYDRVAGCYQLPGGISVYVVTCASQLVGALGALRASMQDSCIAIDLEWKPEGWAGAERSTRVALMQLASATTAVLVRVCHLKYRMPQQLRDFLSDPELTFVGFSWDGADELKMQATFGTGRKLFSRFLDLQQIGQQLGYHGLGLGALTKQVLGFQPPKDRKVTMSNWEARQLSAKQMQYAALDAIITGHIYRGLRLWHASPSACTSCRQMLGAELPRPEWRCMDCQRSFQSAPAAWETTVGSGSVGVCMIDTGARRTHQDLAANIVGGWNTAVTCKSYDPPTGCTRPAVGSAQYYNFGDATGAGHGTHTAGSVGAVGNNSVGITGVAQKVALHICKASQLGAFWEESLIDCIQLCRSQPGVRVISASVGSGGASQAMNDAIASACKSGVLFVASAGNAGKDSDRYPMFPASYELDCIVSVAATRPDDSLAPFSNYGASSVHLAAPGVNIRSTVNGGDDAYAWLSGTSMSTPLVSGALALLFAAKPRATAAEARAALLSSVDQVPALRGKLITGGRLNVARAMATLLGQPPPYLPPTQYRNVVEQDTFYELQPGDGSERYSVTNATADACLASCRRSSWCYFVLSLERLGMYRTVRNVWSTDVGNCIQMDAAGLVLSTQKLIDSVSGYKLPLATAPAPRPPLPPATSPSPPPPSPSPPSGPAAGTWANPINIAGVPFLSPERNTFFSGTLPSDCVLPANTRMIVYKWKPNSASKGNLTVSSCGMSVGDTRVAVLSSPNPALGAKATWTCSFGDDNFQVCGPSDAGFNLGVPIQQGHTYYIAVAPYNPLLKPFFRLSVTTSGIKPIALPSPPPSPMAPLLPPSPSPSPQPTGPPVGTLQNPIDIDAFPYLGPRVSAFNRDSVPAAAVDCGFQDNRPFVAYRWRSEVSHVAATASSCGHALGDTVVAVLRTASPASGQWECVTYNDDGCFDGTRSFSATAPLEEGVFYYFLVAPFDPEDTSVTLRLNVTVPGLLPGQTAAAFKRQAYTALVQQHCAGAATRVAPIQGATAPAPRVAILKVTPWQQQRRALLASSGINVVTSVGFASSAQAAAARACAQAIASGSSWLVAAGYKGAATTGVQLNGQAVLPGSPPPKPRPPPAKSSPQSPKPSPPTKSSSPPPKSSSPSPKPRAA</sequence>
<organism evidence="8 9">
    <name type="scientific">Chlorella sorokiniana</name>
    <name type="common">Freshwater green alga</name>
    <dbReference type="NCBI Taxonomy" id="3076"/>
    <lineage>
        <taxon>Eukaryota</taxon>
        <taxon>Viridiplantae</taxon>
        <taxon>Chlorophyta</taxon>
        <taxon>core chlorophytes</taxon>
        <taxon>Trebouxiophyceae</taxon>
        <taxon>Chlorellales</taxon>
        <taxon>Chlorellaceae</taxon>
        <taxon>Chlorella clade</taxon>
        <taxon>Chlorella</taxon>
    </lineage>
</organism>
<feature type="compositionally biased region" description="Pro residues" evidence="6">
    <location>
        <begin position="1266"/>
        <end position="1309"/>
    </location>
</feature>
<protein>
    <submittedName>
        <fullName evidence="8">Subtilisin-like serine protease</fullName>
    </submittedName>
</protein>
<dbReference type="EMBL" id="LHPG02000020">
    <property type="protein sequence ID" value="PRW20999.1"/>
    <property type="molecule type" value="Genomic_DNA"/>
</dbReference>
<dbReference type="PANTHER" id="PTHR43399">
    <property type="entry name" value="SUBTILISIN-RELATED"/>
    <property type="match status" value="1"/>
</dbReference>
<feature type="compositionally biased region" description="Pro residues" evidence="6">
    <location>
        <begin position="987"/>
        <end position="1010"/>
    </location>
</feature>
<comment type="similarity">
    <text evidence="1 5">Belongs to the peptidase S8 family.</text>
</comment>
<feature type="region of interest" description="Disordered" evidence="6">
    <location>
        <begin position="1"/>
        <end position="27"/>
    </location>
</feature>
<dbReference type="InterPro" id="IPR012337">
    <property type="entry name" value="RNaseH-like_sf"/>
</dbReference>
<evidence type="ECO:0000256" key="6">
    <source>
        <dbReference type="SAM" id="MobiDB-lite"/>
    </source>
</evidence>
<dbReference type="Pfam" id="PF00082">
    <property type="entry name" value="Peptidase_S8"/>
    <property type="match status" value="1"/>
</dbReference>
<feature type="active site" description="Charge relay system" evidence="5">
    <location>
        <position position="430"/>
    </location>
</feature>
<dbReference type="InterPro" id="IPR036852">
    <property type="entry name" value="Peptidase_S8/S53_dom_sf"/>
</dbReference>
<dbReference type="InterPro" id="IPR002562">
    <property type="entry name" value="3'-5'_exonuclease_dom"/>
</dbReference>
<evidence type="ECO:0000256" key="1">
    <source>
        <dbReference type="ARBA" id="ARBA00011073"/>
    </source>
</evidence>
<dbReference type="InterPro" id="IPR023828">
    <property type="entry name" value="Peptidase_S8_Ser-AS"/>
</dbReference>
<evidence type="ECO:0000313" key="8">
    <source>
        <dbReference type="EMBL" id="PRW20999.1"/>
    </source>
</evidence>
<dbReference type="PROSITE" id="PS51892">
    <property type="entry name" value="SUBTILASE"/>
    <property type="match status" value="1"/>
</dbReference>
<feature type="region of interest" description="Disordered" evidence="6">
    <location>
        <begin position="811"/>
        <end position="843"/>
    </location>
</feature>
<comment type="caution">
    <text evidence="8">The sequence shown here is derived from an EMBL/GenBank/DDBJ whole genome shotgun (WGS) entry which is preliminary data.</text>
</comment>
<dbReference type="SMART" id="SM00474">
    <property type="entry name" value="35EXOc"/>
    <property type="match status" value="1"/>
</dbReference>
<keyword evidence="4 5" id="KW-0720">Serine protease</keyword>
<dbReference type="PROSITE" id="PS00138">
    <property type="entry name" value="SUBTILASE_SER"/>
    <property type="match status" value="1"/>
</dbReference>
<dbReference type="Gene3D" id="3.30.420.10">
    <property type="entry name" value="Ribonuclease H-like superfamily/Ribonuclease H"/>
    <property type="match status" value="1"/>
</dbReference>
<feature type="compositionally biased region" description="Pro residues" evidence="6">
    <location>
        <begin position="815"/>
        <end position="838"/>
    </location>
</feature>
<dbReference type="InterPro" id="IPR000209">
    <property type="entry name" value="Peptidase_S8/S53_dom"/>
</dbReference>
<feature type="active site" description="Charge relay system" evidence="5">
    <location>
        <position position="484"/>
    </location>
</feature>
<dbReference type="GO" id="GO:0004252">
    <property type="term" value="F:serine-type endopeptidase activity"/>
    <property type="evidence" value="ECO:0007669"/>
    <property type="project" value="UniProtKB-UniRule"/>
</dbReference>
<keyword evidence="2 5" id="KW-0645">Protease</keyword>
<dbReference type="GO" id="GO:0006139">
    <property type="term" value="P:nucleobase-containing compound metabolic process"/>
    <property type="evidence" value="ECO:0007669"/>
    <property type="project" value="InterPro"/>
</dbReference>
<evidence type="ECO:0000256" key="2">
    <source>
        <dbReference type="ARBA" id="ARBA00022670"/>
    </source>
</evidence>
<dbReference type="CDD" id="cd06141">
    <property type="entry name" value="WRN_exo"/>
    <property type="match status" value="1"/>
</dbReference>
<feature type="compositionally biased region" description="Basic and acidic residues" evidence="6">
    <location>
        <begin position="15"/>
        <end position="25"/>
    </location>
</feature>
<dbReference type="SUPFAM" id="SSF52743">
    <property type="entry name" value="Subtilisin-like"/>
    <property type="match status" value="1"/>
</dbReference>
<dbReference type="PANTHER" id="PTHR43399:SF4">
    <property type="entry name" value="CELL WALL-ASSOCIATED PROTEASE"/>
    <property type="match status" value="1"/>
</dbReference>
<evidence type="ECO:0000256" key="5">
    <source>
        <dbReference type="PROSITE-ProRule" id="PRU01240"/>
    </source>
</evidence>
<dbReference type="PRINTS" id="PR00723">
    <property type="entry name" value="SUBTILISIN"/>
</dbReference>
<feature type="active site" description="Charge relay system" evidence="5">
    <location>
        <position position="646"/>
    </location>
</feature>
<dbReference type="GO" id="GO:0008408">
    <property type="term" value="F:3'-5' exonuclease activity"/>
    <property type="evidence" value="ECO:0007669"/>
    <property type="project" value="InterPro"/>
</dbReference>
<name>A0A2P6TED4_CHLSO</name>
<dbReference type="GO" id="GO:0003676">
    <property type="term" value="F:nucleic acid binding"/>
    <property type="evidence" value="ECO:0007669"/>
    <property type="project" value="InterPro"/>
</dbReference>
<feature type="region of interest" description="Disordered" evidence="6">
    <location>
        <begin position="1259"/>
        <end position="1309"/>
    </location>
</feature>
<dbReference type="InterPro" id="IPR036397">
    <property type="entry name" value="RNaseH_sf"/>
</dbReference>
<dbReference type="GO" id="GO:0006508">
    <property type="term" value="P:proteolysis"/>
    <property type="evidence" value="ECO:0007669"/>
    <property type="project" value="UniProtKB-KW"/>
</dbReference>
<evidence type="ECO:0000256" key="4">
    <source>
        <dbReference type="ARBA" id="ARBA00022825"/>
    </source>
</evidence>
<keyword evidence="3 5" id="KW-0378">Hydrolase</keyword>
<dbReference type="Proteomes" id="UP000239899">
    <property type="component" value="Unassembled WGS sequence"/>
</dbReference>
<evidence type="ECO:0000313" key="9">
    <source>
        <dbReference type="Proteomes" id="UP000239899"/>
    </source>
</evidence>
<dbReference type="SUPFAM" id="SSF53098">
    <property type="entry name" value="Ribonuclease H-like"/>
    <property type="match status" value="1"/>
</dbReference>
<evidence type="ECO:0000259" key="7">
    <source>
        <dbReference type="SMART" id="SM00474"/>
    </source>
</evidence>
<dbReference type="OrthoDB" id="1920326at2759"/>
<gene>
    <name evidence="8" type="ORF">C2E21_8455</name>
</gene>
<proteinExistence type="inferred from homology"/>
<accession>A0A2P6TED4</accession>
<feature type="compositionally biased region" description="Polar residues" evidence="6">
    <location>
        <begin position="62"/>
        <end position="80"/>
    </location>
</feature>
<keyword evidence="9" id="KW-1185">Reference proteome</keyword>